<keyword evidence="3" id="KW-1185">Reference proteome</keyword>
<keyword evidence="1" id="KW-0472">Membrane</keyword>
<dbReference type="Proteomes" id="UP001335737">
    <property type="component" value="Unassembled WGS sequence"/>
</dbReference>
<proteinExistence type="predicted"/>
<reference evidence="2 3" key="1">
    <citation type="journal article" date="2024" name="Int. J. Syst. Evol. Microbiol.">
        <title>Virgibacillus tibetensis sp. nov., isolated from salt lake on the Tibetan Plateau of China.</title>
        <authorList>
            <person name="Phurbu D."/>
            <person name="Liu Z.-X."/>
            <person name="Wang R."/>
            <person name="Zheng Y.-Y."/>
            <person name="Liu H.-C."/>
            <person name="Zhou Y.-G."/>
            <person name="Yu Y.-J."/>
            <person name="Li A.-H."/>
        </authorList>
    </citation>
    <scope>NUCLEOTIDE SEQUENCE [LARGE SCALE GENOMIC DNA]</scope>
    <source>
        <strain evidence="2 3">C22-A2</strain>
    </source>
</reference>
<gene>
    <name evidence="2" type="ORF">QGM71_18675</name>
</gene>
<feature type="transmembrane region" description="Helical" evidence="1">
    <location>
        <begin position="7"/>
        <end position="31"/>
    </location>
</feature>
<keyword evidence="1" id="KW-1133">Transmembrane helix</keyword>
<accession>A0ABU6KLZ3</accession>
<name>A0ABU6KLZ3_9BACI</name>
<comment type="caution">
    <text evidence="2">The sequence shown here is derived from an EMBL/GenBank/DDBJ whole genome shotgun (WGS) entry which is preliminary data.</text>
</comment>
<sequence>MKRSYAGVIGLCIILMLDIVFLQLLVHQFFYENYGMVLLYMGLLFVLFPIAVFIYKKEKNKGANANGK</sequence>
<evidence type="ECO:0000256" key="1">
    <source>
        <dbReference type="SAM" id="Phobius"/>
    </source>
</evidence>
<keyword evidence="1" id="KW-0812">Transmembrane</keyword>
<evidence type="ECO:0000313" key="3">
    <source>
        <dbReference type="Proteomes" id="UP001335737"/>
    </source>
</evidence>
<protein>
    <submittedName>
        <fullName evidence="2">Uncharacterized protein</fullName>
    </submittedName>
</protein>
<evidence type="ECO:0000313" key="2">
    <source>
        <dbReference type="EMBL" id="MEC5425507.1"/>
    </source>
</evidence>
<dbReference type="EMBL" id="JARZFX010000015">
    <property type="protein sequence ID" value="MEC5425507.1"/>
    <property type="molecule type" value="Genomic_DNA"/>
</dbReference>
<organism evidence="2 3">
    <name type="scientific">Virgibacillus tibetensis</name>
    <dbReference type="NCBI Taxonomy" id="3042313"/>
    <lineage>
        <taxon>Bacteria</taxon>
        <taxon>Bacillati</taxon>
        <taxon>Bacillota</taxon>
        <taxon>Bacilli</taxon>
        <taxon>Bacillales</taxon>
        <taxon>Bacillaceae</taxon>
        <taxon>Virgibacillus</taxon>
    </lineage>
</organism>
<dbReference type="RefSeq" id="WP_327609045.1">
    <property type="nucleotide sequence ID" value="NZ_JARZFX010000015.1"/>
</dbReference>
<feature type="transmembrane region" description="Helical" evidence="1">
    <location>
        <begin position="37"/>
        <end position="55"/>
    </location>
</feature>